<keyword evidence="3" id="KW-0804">Transcription</keyword>
<comment type="caution">
    <text evidence="6">The sequence shown here is derived from an EMBL/GenBank/DDBJ whole genome shotgun (WGS) entry which is preliminary data.</text>
</comment>
<dbReference type="InterPro" id="IPR050109">
    <property type="entry name" value="HTH-type_TetR-like_transc_reg"/>
</dbReference>
<evidence type="ECO:0000256" key="4">
    <source>
        <dbReference type="PROSITE-ProRule" id="PRU00335"/>
    </source>
</evidence>
<evidence type="ECO:0000259" key="5">
    <source>
        <dbReference type="PROSITE" id="PS50977"/>
    </source>
</evidence>
<reference evidence="6" key="1">
    <citation type="submission" date="2020-10" db="EMBL/GenBank/DDBJ databases">
        <title>Taxonomic study of unclassified bacteria belonging to the class Ktedonobacteria.</title>
        <authorList>
            <person name="Yabe S."/>
            <person name="Wang C.M."/>
            <person name="Zheng Y."/>
            <person name="Sakai Y."/>
            <person name="Cavaletti L."/>
            <person name="Monciardini P."/>
            <person name="Donadio S."/>
        </authorList>
    </citation>
    <scope>NUCLEOTIDE SEQUENCE</scope>
    <source>
        <strain evidence="6">ID150040</strain>
    </source>
</reference>
<dbReference type="PROSITE" id="PS50977">
    <property type="entry name" value="HTH_TETR_2"/>
    <property type="match status" value="1"/>
</dbReference>
<keyword evidence="2 4" id="KW-0238">DNA-binding</keyword>
<name>A0A8J3N8Z5_9CHLR</name>
<dbReference type="GO" id="GO:0003700">
    <property type="term" value="F:DNA-binding transcription factor activity"/>
    <property type="evidence" value="ECO:0007669"/>
    <property type="project" value="TreeGrafter"/>
</dbReference>
<gene>
    <name evidence="6" type="ORF">KSF_100930</name>
</gene>
<evidence type="ECO:0000256" key="2">
    <source>
        <dbReference type="ARBA" id="ARBA00023125"/>
    </source>
</evidence>
<proteinExistence type="predicted"/>
<evidence type="ECO:0000256" key="1">
    <source>
        <dbReference type="ARBA" id="ARBA00023015"/>
    </source>
</evidence>
<keyword evidence="7" id="KW-1185">Reference proteome</keyword>
<dbReference type="InterPro" id="IPR001647">
    <property type="entry name" value="HTH_TetR"/>
</dbReference>
<dbReference type="SUPFAM" id="SSF46689">
    <property type="entry name" value="Homeodomain-like"/>
    <property type="match status" value="1"/>
</dbReference>
<feature type="DNA-binding region" description="H-T-H motif" evidence="4">
    <location>
        <begin position="34"/>
        <end position="53"/>
    </location>
</feature>
<dbReference type="Pfam" id="PF00440">
    <property type="entry name" value="TetR_N"/>
    <property type="match status" value="1"/>
</dbReference>
<evidence type="ECO:0000313" key="7">
    <source>
        <dbReference type="Proteomes" id="UP000597444"/>
    </source>
</evidence>
<dbReference type="PRINTS" id="PR00455">
    <property type="entry name" value="HTHTETR"/>
</dbReference>
<accession>A0A8J3N8Z5</accession>
<dbReference type="GO" id="GO:0000976">
    <property type="term" value="F:transcription cis-regulatory region binding"/>
    <property type="evidence" value="ECO:0007669"/>
    <property type="project" value="TreeGrafter"/>
</dbReference>
<dbReference type="InterPro" id="IPR009057">
    <property type="entry name" value="Homeodomain-like_sf"/>
</dbReference>
<dbReference type="RefSeq" id="WP_220210643.1">
    <property type="nucleotide sequence ID" value="NZ_BNJK01000002.1"/>
</dbReference>
<sequence length="209" mass="23923">MPFSRFTKMPHEKRERLLTVAAQEFAAHGFEAASLNRILEEAHIGKSSAYYYFEDKADLFRTAVEYCLDQLQFAPPNEAFSSLTVETFWPTIAQTYHQTLLQAQARPWLFGAVRAAEHLTTESLQRAPLAELIRSLERYMMGNIGAMMKRGQELGLIRTDLPDELLIAWFRAIDGATDTWLLAHMDHLDQETITHILRQTLASIRQVLA</sequence>
<organism evidence="6 7">
    <name type="scientific">Reticulibacter mediterranei</name>
    <dbReference type="NCBI Taxonomy" id="2778369"/>
    <lineage>
        <taxon>Bacteria</taxon>
        <taxon>Bacillati</taxon>
        <taxon>Chloroflexota</taxon>
        <taxon>Ktedonobacteria</taxon>
        <taxon>Ktedonobacterales</taxon>
        <taxon>Reticulibacteraceae</taxon>
        <taxon>Reticulibacter</taxon>
    </lineage>
</organism>
<evidence type="ECO:0000313" key="6">
    <source>
        <dbReference type="EMBL" id="GHP00046.1"/>
    </source>
</evidence>
<dbReference type="PANTHER" id="PTHR30055">
    <property type="entry name" value="HTH-TYPE TRANSCRIPTIONAL REGULATOR RUTR"/>
    <property type="match status" value="1"/>
</dbReference>
<evidence type="ECO:0000256" key="3">
    <source>
        <dbReference type="ARBA" id="ARBA00023163"/>
    </source>
</evidence>
<dbReference type="SUPFAM" id="SSF48498">
    <property type="entry name" value="Tetracyclin repressor-like, C-terminal domain"/>
    <property type="match status" value="1"/>
</dbReference>
<feature type="domain" description="HTH tetR-type" evidence="5">
    <location>
        <begin position="11"/>
        <end position="71"/>
    </location>
</feature>
<dbReference type="AlphaFoldDB" id="A0A8J3N8Z5"/>
<protein>
    <recommendedName>
        <fullName evidence="5">HTH tetR-type domain-containing protein</fullName>
    </recommendedName>
</protein>
<dbReference type="Proteomes" id="UP000597444">
    <property type="component" value="Unassembled WGS sequence"/>
</dbReference>
<dbReference type="EMBL" id="BNJK01000002">
    <property type="protein sequence ID" value="GHP00046.1"/>
    <property type="molecule type" value="Genomic_DNA"/>
</dbReference>
<dbReference type="PANTHER" id="PTHR30055:SF234">
    <property type="entry name" value="HTH-TYPE TRANSCRIPTIONAL REGULATOR BETI"/>
    <property type="match status" value="1"/>
</dbReference>
<dbReference type="InterPro" id="IPR036271">
    <property type="entry name" value="Tet_transcr_reg_TetR-rel_C_sf"/>
</dbReference>
<keyword evidence="1" id="KW-0805">Transcription regulation</keyword>
<dbReference type="Gene3D" id="1.10.357.10">
    <property type="entry name" value="Tetracycline Repressor, domain 2"/>
    <property type="match status" value="1"/>
</dbReference>